<evidence type="ECO:0000256" key="7">
    <source>
        <dbReference type="ARBA" id="ARBA00022679"/>
    </source>
</evidence>
<evidence type="ECO:0000256" key="11">
    <source>
        <dbReference type="ARBA" id="ARBA00022989"/>
    </source>
</evidence>
<evidence type="ECO:0000256" key="2">
    <source>
        <dbReference type="ARBA" id="ARBA00004477"/>
    </source>
</evidence>
<keyword evidence="12 15" id="KW-0472">Membrane</keyword>
<comment type="cofactor">
    <cofactor evidence="1 14">
        <name>pyridoxal 5'-phosphate</name>
        <dbReference type="ChEBI" id="CHEBI:597326"/>
    </cofactor>
</comment>
<dbReference type="PROSITE" id="PS50845">
    <property type="entry name" value="RETICULON"/>
    <property type="match status" value="1"/>
</dbReference>
<dbReference type="InterPro" id="IPR000811">
    <property type="entry name" value="Glyco_trans_35"/>
</dbReference>
<dbReference type="FunFam" id="3.40.50.2000:FF:000197">
    <property type="entry name" value="Alpha-1,4 glucan phosphorylase"/>
    <property type="match status" value="1"/>
</dbReference>
<dbReference type="Gene3D" id="1.20.5.2480">
    <property type="match status" value="1"/>
</dbReference>
<gene>
    <name evidence="17" type="ORF">ALC62_01793</name>
</gene>
<dbReference type="FunFam" id="3.40.50.2000:FF:000149">
    <property type="entry name" value="Glycogen phosphorylase, muscle form"/>
    <property type="match status" value="1"/>
</dbReference>
<feature type="transmembrane region" description="Helical" evidence="15">
    <location>
        <begin position="74"/>
        <end position="90"/>
    </location>
</feature>
<evidence type="ECO:0000256" key="5">
    <source>
        <dbReference type="ARBA" id="ARBA00022600"/>
    </source>
</evidence>
<comment type="similarity">
    <text evidence="3 14">Belongs to the glycogen phosphorylase family.</text>
</comment>
<keyword evidence="5" id="KW-0321">Glycogen metabolism</keyword>
<dbReference type="EMBL" id="KQ976892">
    <property type="protein sequence ID" value="KYN07235.1"/>
    <property type="molecule type" value="Genomic_DNA"/>
</dbReference>
<evidence type="ECO:0000256" key="12">
    <source>
        <dbReference type="ARBA" id="ARBA00023136"/>
    </source>
</evidence>
<sequence>MANLDSATYPAVTKNIDEGNEVCKRPGADANSASMTNGNPCFWNILDPHAWFNPERLNPKVAALIYWRDPKKSGAVFGTILGVLLSLAYFSLISVLAYVSLTVLSGTILFRIYKTVLQAVQKTSDGHPFKDILDLDLTLPAEKVHEVADVAVAHANAAVTELRRLFLVEDFIDSLKFVVLLWCLTYVGSWFNGMTLIIIGVVALFTLPKVYETNQEQIDQNLALVQTKISEITTNRNRDDLIAAVMSLPNSDHEKRKQISVRGIVDVENVGNFKKTFNRHLHYTLVKDRNVATSRDYFFALAHSVKDNLVSRWIRTQQHYYEKDPKRVYYLSLEYYMGRSLQNTMINLGIQGACDEAMYQMGLDIEELEELEEDAGLGNGGLGRLAACFLDSMATLGLAAYGYGIRYEYGIFAQKIKNGEQIEEPDDWLRYGNPWEKARPEFMLPVNFYGHVIDTSEGKKWMNTQVIFAMPYDSPIPGYKNNVVNTLRLWSAKSPIEFNLKFFNDGDYIQAVIDRNLAENISRVLYPNDNFFEGKELRLKQEYFMVAATLQDIIRRYKSSKFGSREHHRTDFSVFPDKVAIQLNDTHPSLAIPELMRILIDVERLSWEEAWDITTRTCAYTNHTVLPEALERWPTHMLESILPRHLQIIYEINHLHLQNVAAKWPGNMDRIRQMSLIEEEGEKRVNMAHLSIVGSHAINGVARLHSEILKDSVFRDFYELNPEKFQNKTNGITPRRWLLLCNPNLSDIIEEKIGSEWTVHLEQLEQLKKWAKDPVFQRNVVKVKQENKLRLAQILEKDYGVRVNPASIFDIQVKRIHEYKRQLLNCLHVITLYNRIKKDPSAHFVPRTVMIGGKAAPGYHLAKKIIKLICSVANVINNDPIVGDKLKLIFLENYRVTLAEKIIPAADLSEQISTAGTEASGTGNMKFMIMELCFIFDENKWVEMAIHNIASSGKFSSDRTIAEYAREIWDVEPNWQKLPDPHEPRDI</sequence>
<dbReference type="EC" id="2.4.1.1" evidence="14"/>
<dbReference type="SUPFAM" id="SSF53756">
    <property type="entry name" value="UDP-Glycosyltransferase/glycogen phosphorylase"/>
    <property type="match status" value="1"/>
</dbReference>
<dbReference type="GO" id="GO:0005789">
    <property type="term" value="C:endoplasmic reticulum membrane"/>
    <property type="evidence" value="ECO:0007669"/>
    <property type="project" value="UniProtKB-SubCell"/>
</dbReference>
<dbReference type="Pfam" id="PF02453">
    <property type="entry name" value="Reticulon"/>
    <property type="match status" value="1"/>
</dbReference>
<dbReference type="NCBIfam" id="TIGR02093">
    <property type="entry name" value="P_ylase"/>
    <property type="match status" value="1"/>
</dbReference>
<evidence type="ECO:0000256" key="6">
    <source>
        <dbReference type="ARBA" id="ARBA00022676"/>
    </source>
</evidence>
<protein>
    <recommendedName>
        <fullName evidence="14 15">Multifunctional fusion protein</fullName>
    </recommendedName>
    <domain>
        <recommendedName>
            <fullName evidence="14">Alpha-1,4 glucan phosphorylase</fullName>
            <ecNumber evidence="14">2.4.1.1</ecNumber>
        </recommendedName>
    </domain>
    <domain>
        <recommendedName>
            <fullName evidence="15">Reticulon-like protein</fullName>
        </recommendedName>
    </domain>
</protein>
<evidence type="ECO:0000256" key="8">
    <source>
        <dbReference type="ARBA" id="ARBA00022692"/>
    </source>
</evidence>
<comment type="subcellular location">
    <subcellularLocation>
        <location evidence="2 15">Endoplasmic reticulum membrane</location>
        <topology evidence="2 15">Multi-pass membrane protein</topology>
    </subcellularLocation>
</comment>
<evidence type="ECO:0000256" key="3">
    <source>
        <dbReference type="ARBA" id="ARBA00006047"/>
    </source>
</evidence>
<dbReference type="GO" id="GO:0008184">
    <property type="term" value="F:glycogen phosphorylase activity"/>
    <property type="evidence" value="ECO:0007669"/>
    <property type="project" value="InterPro"/>
</dbReference>
<dbReference type="InterPro" id="IPR003388">
    <property type="entry name" value="Reticulon"/>
</dbReference>
<reference evidence="17 18" key="1">
    <citation type="submission" date="2016-03" db="EMBL/GenBank/DDBJ databases">
        <title>Cyphomyrmex costatus WGS genome.</title>
        <authorList>
            <person name="Nygaard S."/>
            <person name="Hu H."/>
            <person name="Boomsma J."/>
            <person name="Zhang G."/>
        </authorList>
    </citation>
    <scope>NUCLEOTIDE SEQUENCE [LARGE SCALE GENOMIC DNA]</scope>
    <source>
        <strain evidence="17">MS0001</strain>
        <tissue evidence="17">Whole body</tissue>
    </source>
</reference>
<keyword evidence="4" id="KW-0597">Phosphoprotein</keyword>
<evidence type="ECO:0000313" key="17">
    <source>
        <dbReference type="EMBL" id="KYN07235.1"/>
    </source>
</evidence>
<evidence type="ECO:0000256" key="15">
    <source>
        <dbReference type="RuleBase" id="RU363132"/>
    </source>
</evidence>
<dbReference type="Gene3D" id="3.40.50.2000">
    <property type="entry name" value="Glycogen Phosphorylase B"/>
    <property type="match status" value="4"/>
</dbReference>
<dbReference type="AlphaFoldDB" id="A0A151IP74"/>
<dbReference type="Proteomes" id="UP000078542">
    <property type="component" value="Unassembled WGS sequence"/>
</dbReference>
<name>A0A151IP74_9HYME</name>
<evidence type="ECO:0000256" key="10">
    <source>
        <dbReference type="ARBA" id="ARBA00022898"/>
    </source>
</evidence>
<dbReference type="GO" id="GO:0030170">
    <property type="term" value="F:pyridoxal phosphate binding"/>
    <property type="evidence" value="ECO:0007669"/>
    <property type="project" value="InterPro"/>
</dbReference>
<evidence type="ECO:0000256" key="4">
    <source>
        <dbReference type="ARBA" id="ARBA00022553"/>
    </source>
</evidence>
<accession>A0A151IP74</accession>
<dbReference type="PANTHER" id="PTHR11468">
    <property type="entry name" value="GLYCOGEN PHOSPHORYLASE"/>
    <property type="match status" value="1"/>
</dbReference>
<dbReference type="STRING" id="456900.A0A151IP74"/>
<dbReference type="Pfam" id="PF00343">
    <property type="entry name" value="Phosphorylase"/>
    <property type="match status" value="2"/>
</dbReference>
<keyword evidence="9 15" id="KW-0256">Endoplasmic reticulum</keyword>
<evidence type="ECO:0000256" key="13">
    <source>
        <dbReference type="ARBA" id="ARBA00023277"/>
    </source>
</evidence>
<comment type="catalytic activity">
    <reaction evidence="14">
        <text>[(1-&gt;4)-alpha-D-glucosyl](n) + phosphate = [(1-&gt;4)-alpha-D-glucosyl](n-1) + alpha-D-glucose 1-phosphate</text>
        <dbReference type="Rhea" id="RHEA:41732"/>
        <dbReference type="Rhea" id="RHEA-COMP:9584"/>
        <dbReference type="Rhea" id="RHEA-COMP:9586"/>
        <dbReference type="ChEBI" id="CHEBI:15444"/>
        <dbReference type="ChEBI" id="CHEBI:43474"/>
        <dbReference type="ChEBI" id="CHEBI:58601"/>
        <dbReference type="EC" id="2.4.1.1"/>
    </reaction>
</comment>
<keyword evidence="18" id="KW-1185">Reference proteome</keyword>
<keyword evidence="10 14" id="KW-0663">Pyridoxal phosphate</keyword>
<keyword evidence="13 14" id="KW-0119">Carbohydrate metabolism</keyword>
<evidence type="ECO:0000256" key="14">
    <source>
        <dbReference type="RuleBase" id="RU000587"/>
    </source>
</evidence>
<proteinExistence type="inferred from homology"/>
<keyword evidence="6 14" id="KW-0328">Glycosyltransferase</keyword>
<feature type="transmembrane region" description="Helical" evidence="15">
    <location>
        <begin position="179"/>
        <end position="207"/>
    </location>
</feature>
<dbReference type="CDD" id="cd04300">
    <property type="entry name" value="GT35_Glycogen_Phosphorylase"/>
    <property type="match status" value="1"/>
</dbReference>
<evidence type="ECO:0000259" key="16">
    <source>
        <dbReference type="PROSITE" id="PS50845"/>
    </source>
</evidence>
<feature type="domain" description="Reticulon" evidence="16">
    <location>
        <begin position="61"/>
        <end position="258"/>
    </location>
</feature>
<keyword evidence="8 15" id="KW-0812">Transmembrane</keyword>
<organism evidence="17 18">
    <name type="scientific">Cyphomyrmex costatus</name>
    <dbReference type="NCBI Taxonomy" id="456900"/>
    <lineage>
        <taxon>Eukaryota</taxon>
        <taxon>Metazoa</taxon>
        <taxon>Ecdysozoa</taxon>
        <taxon>Arthropoda</taxon>
        <taxon>Hexapoda</taxon>
        <taxon>Insecta</taxon>
        <taxon>Pterygota</taxon>
        <taxon>Neoptera</taxon>
        <taxon>Endopterygota</taxon>
        <taxon>Hymenoptera</taxon>
        <taxon>Apocrita</taxon>
        <taxon>Aculeata</taxon>
        <taxon>Formicoidea</taxon>
        <taxon>Formicidae</taxon>
        <taxon>Myrmicinae</taxon>
        <taxon>Cyphomyrmex</taxon>
    </lineage>
</organism>
<evidence type="ECO:0000256" key="1">
    <source>
        <dbReference type="ARBA" id="ARBA00001933"/>
    </source>
</evidence>
<dbReference type="GO" id="GO:0005980">
    <property type="term" value="P:glycogen catabolic process"/>
    <property type="evidence" value="ECO:0007669"/>
    <property type="project" value="TreeGrafter"/>
</dbReference>
<evidence type="ECO:0000256" key="9">
    <source>
        <dbReference type="ARBA" id="ARBA00022824"/>
    </source>
</evidence>
<evidence type="ECO:0000313" key="18">
    <source>
        <dbReference type="Proteomes" id="UP000078542"/>
    </source>
</evidence>
<keyword evidence="11 15" id="KW-1133">Transmembrane helix</keyword>
<dbReference type="InterPro" id="IPR011833">
    <property type="entry name" value="Glycg_phsphrylas"/>
</dbReference>
<comment type="function">
    <text evidence="14">Allosteric enzyme that catalyzes the rate-limiting step in glycogen catabolism, the phosphorolytic cleavage of glycogen to produce glucose-1-phosphate, and plays a central role in maintaining cellular and organismal glucose homeostasis.</text>
</comment>
<dbReference type="PANTHER" id="PTHR11468:SF13">
    <property type="entry name" value="GLYCOGEN PHOSPHORYLASE"/>
    <property type="match status" value="1"/>
</dbReference>
<keyword evidence="7 14" id="KW-0808">Transferase</keyword>